<keyword evidence="2" id="KW-1185">Reference proteome</keyword>
<reference evidence="1 2" key="1">
    <citation type="submission" date="2019-03" db="EMBL/GenBank/DDBJ databases">
        <title>Metabolic reconstructions from genomes of highly enriched 'Candidatus Accumulibacter' and 'Candidatus Competibacter' bioreactor populations.</title>
        <authorList>
            <person name="Annavajhala M.K."/>
            <person name="Welles L."/>
            <person name="Abbas B."/>
            <person name="Sorokin D."/>
            <person name="Park H."/>
            <person name="Van Loosdrecht M."/>
            <person name="Chandran K."/>
        </authorList>
    </citation>
    <scope>NUCLEOTIDE SEQUENCE [LARGE SCALE GENOMIC DNA]</scope>
    <source>
        <strain evidence="1 2">SBR_G</strain>
    </source>
</reference>
<dbReference type="Gene3D" id="2.80.10.50">
    <property type="match status" value="1"/>
</dbReference>
<protein>
    <submittedName>
        <fullName evidence="1">Uncharacterized protein</fullName>
    </submittedName>
</protein>
<proteinExistence type="predicted"/>
<comment type="caution">
    <text evidence="1">The sequence shown here is derived from an EMBL/GenBank/DDBJ whole genome shotgun (WGS) entry which is preliminary data.</text>
</comment>
<accession>A0ABX1TSL1</accession>
<sequence length="138" mass="15254">MARQSDGKLIIGGAFDIVDGVPRRNIARLNADGSLDATWNPGVNNVVNALAVDGSNNVYVGGQFTTLGGVGRNQHRPRDQRRDGRWLVSPRRREQLGVRPSGGRQQPRLCRRTVHHPRWAESRYVSRAGHVALGGRCR</sequence>
<dbReference type="InterPro" id="IPR013431">
    <property type="entry name" value="Delta_60_rpt"/>
</dbReference>
<dbReference type="EMBL" id="SPMZ01000069">
    <property type="protein sequence ID" value="NMQ20925.1"/>
    <property type="molecule type" value="Genomic_DNA"/>
</dbReference>
<dbReference type="Pfam" id="PF17164">
    <property type="entry name" value="DUF5122"/>
    <property type="match status" value="1"/>
</dbReference>
<evidence type="ECO:0000313" key="2">
    <source>
        <dbReference type="Proteomes" id="UP000760480"/>
    </source>
</evidence>
<dbReference type="Proteomes" id="UP000760480">
    <property type="component" value="Unassembled WGS sequence"/>
</dbReference>
<name>A0ABX1TSL1_9GAMM</name>
<evidence type="ECO:0000313" key="1">
    <source>
        <dbReference type="EMBL" id="NMQ20925.1"/>
    </source>
</evidence>
<organism evidence="1 2">
    <name type="scientific">Candidatus Competibacter phosphatis</name>
    <dbReference type="NCBI Taxonomy" id="221280"/>
    <lineage>
        <taxon>Bacteria</taxon>
        <taxon>Pseudomonadati</taxon>
        <taxon>Pseudomonadota</taxon>
        <taxon>Gammaproteobacteria</taxon>
        <taxon>Candidatus Competibacteraceae</taxon>
        <taxon>Candidatus Competibacter</taxon>
    </lineage>
</organism>
<gene>
    <name evidence="1" type="ORF">E4P82_18055</name>
</gene>